<accession>A0A2R4XL47</accession>
<dbReference type="NCBIfam" id="TIGR04409">
    <property type="entry name" value="LptC_YrbK"/>
    <property type="match status" value="1"/>
</dbReference>
<keyword evidence="3" id="KW-1185">Reference proteome</keyword>
<organism evidence="2 3">
    <name type="scientific">Orrella marina</name>
    <dbReference type="NCBI Taxonomy" id="2163011"/>
    <lineage>
        <taxon>Bacteria</taxon>
        <taxon>Pseudomonadati</taxon>
        <taxon>Pseudomonadota</taxon>
        <taxon>Betaproteobacteria</taxon>
        <taxon>Burkholderiales</taxon>
        <taxon>Alcaligenaceae</taxon>
        <taxon>Orrella</taxon>
    </lineage>
</organism>
<reference evidence="2 3" key="1">
    <citation type="submission" date="2018-04" db="EMBL/GenBank/DDBJ databases">
        <title>Bordetella sp. HZ20 isolated from seawater.</title>
        <authorList>
            <person name="Sun C."/>
        </authorList>
    </citation>
    <scope>NUCLEOTIDE SEQUENCE [LARGE SCALE GENOMIC DNA]</scope>
    <source>
        <strain evidence="2 3">HZ20</strain>
    </source>
</reference>
<protein>
    <submittedName>
        <fullName evidence="2">LPS export ABC transporter periplasmic protein LptC</fullName>
    </submittedName>
</protein>
<dbReference type="KEGG" id="boz:DBV39_13155"/>
<sequence>MKDRLPTIASILILIALVIGTWIAAEYTTRAVELDAPARATHDPDTWARNVTIIRTNETGLAYNRLEGDYMEHFPDDDSYEIQLPRAFNMQPDSPVTVATSNTAAILDQGDRILMKGDAVMIRLGDEQTEPLNITSDEIHLLAEEDVAYTELPAVAVRGMSRLSGTGMHYDNKTRELNVYKSSDLEIAPRMTQEGSESE</sequence>
<proteinExistence type="predicted"/>
<dbReference type="Proteomes" id="UP000244571">
    <property type="component" value="Chromosome"/>
</dbReference>
<evidence type="ECO:0000313" key="2">
    <source>
        <dbReference type="EMBL" id="AWB34503.1"/>
    </source>
</evidence>
<evidence type="ECO:0000256" key="1">
    <source>
        <dbReference type="SAM" id="Phobius"/>
    </source>
</evidence>
<feature type="transmembrane region" description="Helical" evidence="1">
    <location>
        <begin position="7"/>
        <end position="25"/>
    </location>
</feature>
<dbReference type="InterPro" id="IPR010664">
    <property type="entry name" value="LipoPS_assembly_LptC-rel"/>
</dbReference>
<dbReference type="OrthoDB" id="5298112at2"/>
<dbReference type="GO" id="GO:0005886">
    <property type="term" value="C:plasma membrane"/>
    <property type="evidence" value="ECO:0007669"/>
    <property type="project" value="InterPro"/>
</dbReference>
<dbReference type="Pfam" id="PF06835">
    <property type="entry name" value="LptC"/>
    <property type="match status" value="1"/>
</dbReference>
<dbReference type="Gene3D" id="2.60.450.10">
    <property type="entry name" value="Lipopolysaccharide (LPS) transport protein A like domain"/>
    <property type="match status" value="1"/>
</dbReference>
<dbReference type="AlphaFoldDB" id="A0A2R4XL47"/>
<keyword evidence="1" id="KW-0472">Membrane</keyword>
<gene>
    <name evidence="2" type="primary">lptC</name>
    <name evidence="2" type="ORF">DBV39_13155</name>
</gene>
<keyword evidence="1" id="KW-1133">Transmembrane helix</keyword>
<evidence type="ECO:0000313" key="3">
    <source>
        <dbReference type="Proteomes" id="UP000244571"/>
    </source>
</evidence>
<dbReference type="InterPro" id="IPR026265">
    <property type="entry name" value="LptC"/>
</dbReference>
<name>A0A2R4XL47_9BURK</name>
<dbReference type="EMBL" id="CP028901">
    <property type="protein sequence ID" value="AWB34503.1"/>
    <property type="molecule type" value="Genomic_DNA"/>
</dbReference>
<dbReference type="RefSeq" id="WP_108621919.1">
    <property type="nucleotide sequence ID" value="NZ_CP028901.1"/>
</dbReference>
<keyword evidence="1" id="KW-0812">Transmembrane</keyword>
<dbReference type="GO" id="GO:0015221">
    <property type="term" value="F:lipopolysaccharide transmembrane transporter activity"/>
    <property type="evidence" value="ECO:0007669"/>
    <property type="project" value="InterPro"/>
</dbReference>